<feature type="region of interest" description="Disordered" evidence="2">
    <location>
        <begin position="127"/>
        <end position="147"/>
    </location>
</feature>
<dbReference type="AlphaFoldDB" id="A0A2G1MKV3"/>
<comment type="caution">
    <text evidence="4">The sequence shown here is derived from an EMBL/GenBank/DDBJ whole genome shotgun (WGS) entry which is preliminary data.</text>
</comment>
<dbReference type="OrthoDB" id="9815847at2"/>
<dbReference type="NCBIfam" id="TIGR03142">
    <property type="entry name" value="cytochro_ccmI"/>
    <property type="match status" value="1"/>
</dbReference>
<protein>
    <submittedName>
        <fullName evidence="4">C-type cytochrome biogenesis protein CcmI</fullName>
    </submittedName>
</protein>
<dbReference type="RefSeq" id="WP_099273635.1">
    <property type="nucleotide sequence ID" value="NZ_KZ304951.1"/>
</dbReference>
<feature type="transmembrane region" description="Helical" evidence="3">
    <location>
        <begin position="87"/>
        <end position="107"/>
    </location>
</feature>
<feature type="compositionally biased region" description="Polar residues" evidence="2">
    <location>
        <begin position="135"/>
        <end position="146"/>
    </location>
</feature>
<accession>A0A2G1MKV3</accession>
<keyword evidence="3" id="KW-1133">Transmembrane helix</keyword>
<keyword evidence="3" id="KW-0812">Transmembrane</keyword>
<gene>
    <name evidence="4" type="primary">ccmI</name>
    <name evidence="4" type="ORF">CJ301_01910</name>
</gene>
<evidence type="ECO:0000256" key="1">
    <source>
        <dbReference type="ARBA" id="ARBA00022748"/>
    </source>
</evidence>
<keyword evidence="1" id="KW-0201">Cytochrome c-type biogenesis</keyword>
<name>A0A2G1MKV3_9RHOB</name>
<keyword evidence="5" id="KW-1185">Reference proteome</keyword>
<reference evidence="4 5" key="1">
    <citation type="submission" date="2017-08" db="EMBL/GenBank/DDBJ databases">
        <title>Draft Genome Sequence of Loktanella cinnabarina Strain XM1, Isolated from Coastal Surface Water.</title>
        <authorList>
            <person name="Ma R."/>
            <person name="Wang J."/>
            <person name="Wang Q."/>
            <person name="Ma Z."/>
            <person name="Li J."/>
            <person name="Chen L."/>
        </authorList>
    </citation>
    <scope>NUCLEOTIDE SEQUENCE [LARGE SCALE GENOMIC DNA]</scope>
    <source>
        <strain evidence="4 5">XM1</strain>
    </source>
</reference>
<evidence type="ECO:0000313" key="5">
    <source>
        <dbReference type="Proteomes" id="UP000221860"/>
    </source>
</evidence>
<evidence type="ECO:0000313" key="4">
    <source>
        <dbReference type="EMBL" id="PHP29250.1"/>
    </source>
</evidence>
<organism evidence="4 5">
    <name type="scientific">Limimaricola cinnabarinus</name>
    <dbReference type="NCBI Taxonomy" id="1125964"/>
    <lineage>
        <taxon>Bacteria</taxon>
        <taxon>Pseudomonadati</taxon>
        <taxon>Pseudomonadota</taxon>
        <taxon>Alphaproteobacteria</taxon>
        <taxon>Rhodobacterales</taxon>
        <taxon>Paracoccaceae</taxon>
        <taxon>Limimaricola</taxon>
    </lineage>
</organism>
<dbReference type="EMBL" id="NQWH01000003">
    <property type="protein sequence ID" value="PHP29250.1"/>
    <property type="molecule type" value="Genomic_DNA"/>
</dbReference>
<dbReference type="GO" id="GO:0017004">
    <property type="term" value="P:cytochrome complex assembly"/>
    <property type="evidence" value="ECO:0007669"/>
    <property type="project" value="UniProtKB-KW"/>
</dbReference>
<dbReference type="Gene3D" id="1.25.40.10">
    <property type="entry name" value="Tetratricopeptide repeat domain"/>
    <property type="match status" value="1"/>
</dbReference>
<dbReference type="Proteomes" id="UP000221860">
    <property type="component" value="Unassembled WGS sequence"/>
</dbReference>
<dbReference type="InterPro" id="IPR017560">
    <property type="entry name" value="Cyt_c_biogenesis_CcmI"/>
</dbReference>
<dbReference type="SUPFAM" id="SSF48452">
    <property type="entry name" value="TPR-like"/>
    <property type="match status" value="1"/>
</dbReference>
<evidence type="ECO:0000256" key="2">
    <source>
        <dbReference type="SAM" id="MobiDB-lite"/>
    </source>
</evidence>
<evidence type="ECO:0000256" key="3">
    <source>
        <dbReference type="SAM" id="Phobius"/>
    </source>
</evidence>
<dbReference type="InterPro" id="IPR011990">
    <property type="entry name" value="TPR-like_helical_dom_sf"/>
</dbReference>
<keyword evidence="3" id="KW-0472">Membrane</keyword>
<proteinExistence type="predicted"/>
<sequence length="396" mass="42199">MLFWIIAAGLSAIVLAALLAPLRRRDENEAPAPDVAFYKGQMSEIENEHERGLLSEEETERARTEIARRLLAADRSGRREALGRGPAWPAAALGAVVLIGGAFLVYADLGAPGLPDQPLQARLAAAQELRAARPSQQQAESRTPATPVQAPQEYLDMVAELRAAVPERPEDLTGWTLLSRHEAALGNYAAAARAQERVIALKGAAASFEDRLALIDRMVAAAGGLVSADVEERLTRLLAERDDAAGPLYYMGLLHAQTERPDLAFRYWKRAIEQGDPAAPHVALARAQIPRAAALAGVDYSLPPLPGPSAADIEAAGEMTAEDREGMIRGMVEGLASRLAETGGSAEEWARLIGALGVLGERERAAAIWAEAQQVFAGTPDLDKIRAAAREAGVEG</sequence>